<organism evidence="2 3">
    <name type="scientific">Callosobruchus maculatus</name>
    <name type="common">Southern cowpea weevil</name>
    <name type="synonym">Pulse bruchid</name>
    <dbReference type="NCBI Taxonomy" id="64391"/>
    <lineage>
        <taxon>Eukaryota</taxon>
        <taxon>Metazoa</taxon>
        <taxon>Ecdysozoa</taxon>
        <taxon>Arthropoda</taxon>
        <taxon>Hexapoda</taxon>
        <taxon>Insecta</taxon>
        <taxon>Pterygota</taxon>
        <taxon>Neoptera</taxon>
        <taxon>Endopterygota</taxon>
        <taxon>Coleoptera</taxon>
        <taxon>Polyphaga</taxon>
        <taxon>Cucujiformia</taxon>
        <taxon>Chrysomeloidea</taxon>
        <taxon>Chrysomelidae</taxon>
        <taxon>Bruchinae</taxon>
        <taxon>Bruchini</taxon>
        <taxon>Callosobruchus</taxon>
    </lineage>
</organism>
<dbReference type="PANTHER" id="PTHR33480">
    <property type="entry name" value="SET DOMAIN-CONTAINING PROTEIN-RELATED"/>
    <property type="match status" value="1"/>
</dbReference>
<dbReference type="OrthoDB" id="10068710at2759"/>
<evidence type="ECO:0000256" key="1">
    <source>
        <dbReference type="SAM" id="MobiDB-lite"/>
    </source>
</evidence>
<accession>A0A653CM73</accession>
<feature type="region of interest" description="Disordered" evidence="1">
    <location>
        <begin position="1"/>
        <end position="64"/>
    </location>
</feature>
<keyword evidence="3" id="KW-1185">Reference proteome</keyword>
<proteinExistence type="predicted"/>
<evidence type="ECO:0000313" key="3">
    <source>
        <dbReference type="Proteomes" id="UP000410492"/>
    </source>
</evidence>
<feature type="compositionally biased region" description="Polar residues" evidence="1">
    <location>
        <begin position="54"/>
        <end position="64"/>
    </location>
</feature>
<sequence length="734" mass="84700">MAATQDNQGSPLDPSDDPISDSGSEYVPSEDSEISFDWENFSPHTPSDVERNDSPSVIHQETDYPRQSLQNNKCKRIRRGHRCLYCDCDVKDFARHLERHHDDEIEVQRFMSLKKGSMKRKSAIAKLRREGDFCSSNVIPVLHKADKRESDYIACIHCRGYYTSKSLRRHVKKCSFNPDPSKPCKSQSQGHTLMAGPFGPEDPLRISGILNMMKPDEVSMVAKRDNLICEVARRYIKRHKEKHLLLVAKRHMRRLARLLISVRKLDNNPQVNLFGLLVPNKFKVLVRATKEIAEYDSKERCFKSPSLALQMGTLLKSAVNTAYSSEVQSANCSRDRLEELKALNVLIETDWADEISSEAGQNLNVNKFNKPTLIPMAEDIKKFEAYLNSILQNAKELLVEDPSNKKAFRDLVDGVFCRVLLFNRRRVGELQRMTLSAYLKNKLTNTSGFEKVLTPTEKILYKSLKRVVIRGKRGRGVPVLFEKSIVEYIELLIKHRHNFNLDDNIYLFANPGTNNSITGYKVMLKHSRLAIRNHQRASLLSSTRLRKHLATMTQIYHMGKNDLEQLATFMGHTEKTHSSFYRLPDDVYQTAKVSKLLLLSKNDHLEAYKGKSLDEIEIDFDISEEESDDDKAEEQTYVESDLQTNVTDSTENEGRRRVVGRAGKKRCLVPWTAEQKKITEAFFKKHINRRKPPKKMRWFKWLSDTLRYSKIRRGPSLRFMSAINLESKSLFHCK</sequence>
<gene>
    <name evidence="2" type="ORF">CALMAC_LOCUS9861</name>
</gene>
<reference evidence="2 3" key="1">
    <citation type="submission" date="2019-01" db="EMBL/GenBank/DDBJ databases">
        <authorList>
            <person name="Sayadi A."/>
        </authorList>
    </citation>
    <scope>NUCLEOTIDE SEQUENCE [LARGE SCALE GENOMIC DNA]</scope>
</reference>
<dbReference type="Proteomes" id="UP000410492">
    <property type="component" value="Unassembled WGS sequence"/>
</dbReference>
<dbReference type="PANTHER" id="PTHR33480:SF1">
    <property type="entry name" value="TYR RECOMBINASE DOMAIN-CONTAINING PROTEIN"/>
    <property type="match status" value="1"/>
</dbReference>
<dbReference type="EMBL" id="CAACVG010008090">
    <property type="protein sequence ID" value="VEN48384.1"/>
    <property type="molecule type" value="Genomic_DNA"/>
</dbReference>
<protein>
    <submittedName>
        <fullName evidence="2">Uncharacterized protein</fullName>
    </submittedName>
</protein>
<evidence type="ECO:0000313" key="2">
    <source>
        <dbReference type="EMBL" id="VEN48384.1"/>
    </source>
</evidence>
<name>A0A653CM73_CALMS</name>
<dbReference type="AlphaFoldDB" id="A0A653CM73"/>